<dbReference type="EMBL" id="QWJJ01000002">
    <property type="protein sequence ID" value="RII40329.1"/>
    <property type="molecule type" value="Genomic_DNA"/>
</dbReference>
<dbReference type="Proteomes" id="UP000265848">
    <property type="component" value="Unassembled WGS sequence"/>
</dbReference>
<feature type="domain" description="PD-(D/E)XK endonuclease-like" evidence="1">
    <location>
        <begin position="709"/>
        <end position="931"/>
    </location>
</feature>
<dbReference type="SUPFAM" id="SSF52540">
    <property type="entry name" value="P-loop containing nucleoside triphosphate hydrolases"/>
    <property type="match status" value="1"/>
</dbReference>
<dbReference type="InterPro" id="IPR038726">
    <property type="entry name" value="PDDEXK_AddAB-type"/>
</dbReference>
<dbReference type="RefSeq" id="WP_119397569.1">
    <property type="nucleotide sequence ID" value="NZ_QWJJ01000002.1"/>
</dbReference>
<gene>
    <name evidence="2" type="primary">addB</name>
    <name evidence="2" type="ORF">DL237_03175</name>
</gene>
<keyword evidence="3" id="KW-1185">Reference proteome</keyword>
<dbReference type="NCBIfam" id="TIGR02786">
    <property type="entry name" value="addB_alphas"/>
    <property type="match status" value="1"/>
</dbReference>
<proteinExistence type="predicted"/>
<organism evidence="2 3">
    <name type="scientific">Pseudooceanicola sediminis</name>
    <dbReference type="NCBI Taxonomy" id="2211117"/>
    <lineage>
        <taxon>Bacteria</taxon>
        <taxon>Pseudomonadati</taxon>
        <taxon>Pseudomonadota</taxon>
        <taxon>Alphaproteobacteria</taxon>
        <taxon>Rhodobacterales</taxon>
        <taxon>Paracoccaceae</taxon>
        <taxon>Pseudooceanicola</taxon>
    </lineage>
</organism>
<comment type="caution">
    <text evidence="2">The sequence shown here is derived from an EMBL/GenBank/DDBJ whole genome shotgun (WGS) entry which is preliminary data.</text>
</comment>
<evidence type="ECO:0000313" key="2">
    <source>
        <dbReference type="EMBL" id="RII40329.1"/>
    </source>
</evidence>
<evidence type="ECO:0000259" key="1">
    <source>
        <dbReference type="Pfam" id="PF12705"/>
    </source>
</evidence>
<sequence>MFRETGPARVFGVPPGADFPRELLRGLNARMQGRPPHEMAQVQLVVNTRRMARRIRSIFDAGPPALLPRVLLLTDLQGAEPIPTAVSPIRRRLELIRLLSALLDAEPDLAPRAALYDLADSLAKLLDEMQGEDVTPEDIARLDVTDMSGHWARSLRFLEIVNSLPRDSDTPDPEQRQRRVVESLIAEWQARPPQHPILLAGSTGSRGATHLLMQAVARLPQGAVILPGYDDHVPEAIWQRLDEPLTGEDHPQFRFRKLMLGLDLAPADITPWVDDVPCNTARNRLVSLAMRPAPVTHQWLEEGPALGDLETPTRDITLVKAATPRAEAMAIALRLRKAAEDGQTAALITPDRMLTRQVSSALGRWGILPDDSAGTPLQVTPPGRLLRQVAALFVAAPNAVELLALLKHPLTHSGAKRGPHLDLTRKLEIYLRRRARPKPDHEDVLAFAAQQSGDFAPLWADWLCSHVFGVAAPQATSLADRVIGHIALAEVISRGCIDDATGTIWDKDAGVEAQRIMASLAQDAVHGSDFAARDYGDLVGAIIANGEVRNPDEPHPHILIWGTLEARVQGADLVILGGLNEGSWPEAATPDPWLNRQMRKDAGLLLPERRIGLSAHDFQQAIAAREVWLSRSIRSQDAETVPSRWLNRLTNLLNGLSDGGPAALAQMEAKGDDWLARARLIEAPFDTPPATRPAPCPPIEARPRELWATDIRKLIRDPYAIYAKRILRLSPMNPLMREPDALMRGIVSHEVIEAFVKGVCEDGLPNTPEALLEIAGEVLNREVPWGEARVLWHARLGRIAGWFTAHEAARQEDAAEIQYEQVGKAMVAGLGFTLAAKADRIDLDHAGRVHLFDYKTGAPPTKDQQALFDKQLLLESAIAEREGFGKMGARPVARAVYIGLGANPVEAPAPLDDNPPGQVWEEFTELARAWLEPTRGYTARRAMFDMKDASDYDLLSRHGEWDVTQDPDKRTVE</sequence>
<evidence type="ECO:0000313" key="3">
    <source>
        <dbReference type="Proteomes" id="UP000265848"/>
    </source>
</evidence>
<name>A0A399J7Y4_9RHOB</name>
<dbReference type="Pfam" id="PF12705">
    <property type="entry name" value="PDDEXK_1"/>
    <property type="match status" value="1"/>
</dbReference>
<dbReference type="AlphaFoldDB" id="A0A399J7Y4"/>
<protein>
    <submittedName>
        <fullName evidence="2">Double-strand break repair protein AddB</fullName>
    </submittedName>
</protein>
<dbReference type="OrthoDB" id="9780606at2"/>
<accession>A0A399J7Y4</accession>
<dbReference type="InterPro" id="IPR027417">
    <property type="entry name" value="P-loop_NTPase"/>
</dbReference>
<dbReference type="InterPro" id="IPR014153">
    <property type="entry name" value="Ds_break_AddB"/>
</dbReference>
<reference evidence="2 3" key="1">
    <citation type="submission" date="2018-08" db="EMBL/GenBank/DDBJ databases">
        <title>Pseudooceanicola sediminis CY03 in the family Rhodobacteracea.</title>
        <authorList>
            <person name="Zhang Y.-J."/>
        </authorList>
    </citation>
    <scope>NUCLEOTIDE SEQUENCE [LARGE SCALE GENOMIC DNA]</scope>
    <source>
        <strain evidence="2 3">CY03</strain>
    </source>
</reference>